<evidence type="ECO:0000256" key="5">
    <source>
        <dbReference type="ARBA" id="ARBA00022448"/>
    </source>
</evidence>
<evidence type="ECO:0000256" key="1">
    <source>
        <dbReference type="ARBA" id="ARBA00004123"/>
    </source>
</evidence>
<evidence type="ECO:0000256" key="8">
    <source>
        <dbReference type="ARBA" id="ARBA00022927"/>
    </source>
</evidence>
<evidence type="ECO:0000256" key="4">
    <source>
        <dbReference type="ARBA" id="ARBA00016856"/>
    </source>
</evidence>
<dbReference type="GO" id="GO:0006408">
    <property type="term" value="P:snRNA export from nucleus"/>
    <property type="evidence" value="ECO:0007669"/>
    <property type="project" value="InterPro"/>
</dbReference>
<reference evidence="13" key="2">
    <citation type="journal article" date="2023" name="Science">
        <title>Genomic signatures of disease resistance in endangered staghorn corals.</title>
        <authorList>
            <person name="Vollmer S.V."/>
            <person name="Selwyn J.D."/>
            <person name="Despard B.A."/>
            <person name="Roesel C.L."/>
        </authorList>
    </citation>
    <scope>NUCLEOTIDE SEQUENCE</scope>
    <source>
        <strain evidence="13">K2</strain>
    </source>
</reference>
<keyword evidence="6" id="KW-0963">Cytoplasm</keyword>
<dbReference type="GO" id="GO:0005634">
    <property type="term" value="C:nucleus"/>
    <property type="evidence" value="ECO:0007669"/>
    <property type="project" value="UniProtKB-SubCell"/>
</dbReference>
<dbReference type="InterPro" id="IPR038092">
    <property type="entry name" value="PHAX_RNA-binding_sf"/>
</dbReference>
<dbReference type="InterPro" id="IPR019385">
    <property type="entry name" value="PHAX_RNA-binding_domain"/>
</dbReference>
<evidence type="ECO:0000313" key="13">
    <source>
        <dbReference type="EMBL" id="KAK2566313.1"/>
    </source>
</evidence>
<evidence type="ECO:0000313" key="14">
    <source>
        <dbReference type="Proteomes" id="UP001249851"/>
    </source>
</evidence>
<feature type="compositionally biased region" description="Acidic residues" evidence="11">
    <location>
        <begin position="14"/>
        <end position="23"/>
    </location>
</feature>
<keyword evidence="8" id="KW-0653">Protein transport</keyword>
<keyword evidence="5" id="KW-0813">Transport</keyword>
<gene>
    <name evidence="13" type="ORF">P5673_009805</name>
</gene>
<feature type="compositionally biased region" description="Basic residues" evidence="11">
    <location>
        <begin position="200"/>
        <end position="217"/>
    </location>
</feature>
<feature type="domain" description="Phosphorylated adapter RNA export protein RNA-binding" evidence="12">
    <location>
        <begin position="252"/>
        <end position="334"/>
    </location>
</feature>
<keyword evidence="9" id="KW-0539">Nucleus</keyword>
<dbReference type="GO" id="GO:0015031">
    <property type="term" value="P:protein transport"/>
    <property type="evidence" value="ECO:0007669"/>
    <property type="project" value="UniProtKB-KW"/>
</dbReference>
<evidence type="ECO:0000259" key="12">
    <source>
        <dbReference type="Pfam" id="PF10258"/>
    </source>
</evidence>
<reference evidence="13" key="1">
    <citation type="journal article" date="2023" name="G3 (Bethesda)">
        <title>Whole genome assembly and annotation of the endangered Caribbean coral Acropora cervicornis.</title>
        <authorList>
            <person name="Selwyn J.D."/>
            <person name="Vollmer S.V."/>
        </authorList>
    </citation>
    <scope>NUCLEOTIDE SEQUENCE</scope>
    <source>
        <strain evidence="13">K2</strain>
    </source>
</reference>
<keyword evidence="14" id="KW-1185">Reference proteome</keyword>
<organism evidence="13 14">
    <name type="scientific">Acropora cervicornis</name>
    <name type="common">Staghorn coral</name>
    <dbReference type="NCBI Taxonomy" id="6130"/>
    <lineage>
        <taxon>Eukaryota</taxon>
        <taxon>Metazoa</taxon>
        <taxon>Cnidaria</taxon>
        <taxon>Anthozoa</taxon>
        <taxon>Hexacorallia</taxon>
        <taxon>Scleractinia</taxon>
        <taxon>Astrocoeniina</taxon>
        <taxon>Acroporidae</taxon>
        <taxon>Acropora</taxon>
    </lineage>
</organism>
<dbReference type="Pfam" id="PF10258">
    <property type="entry name" value="PHAX_RNA-bd"/>
    <property type="match status" value="1"/>
</dbReference>
<protein>
    <recommendedName>
        <fullName evidence="4">Phosphorylated adapter RNA export protein</fullName>
    </recommendedName>
    <alternativeName>
        <fullName evidence="10">RNA U small nuclear RNA export adapter protein</fullName>
    </alternativeName>
</protein>
<feature type="region of interest" description="Disordered" evidence="11">
    <location>
        <begin position="1"/>
        <end position="62"/>
    </location>
</feature>
<feature type="compositionally biased region" description="Basic and acidic residues" evidence="11">
    <location>
        <begin position="33"/>
        <end position="61"/>
    </location>
</feature>
<evidence type="ECO:0000256" key="7">
    <source>
        <dbReference type="ARBA" id="ARBA00022884"/>
    </source>
</evidence>
<dbReference type="FunFam" id="1.10.10.1440:FF:000001">
    <property type="entry name" value="phosphorylated adapter RNA export protein-like"/>
    <property type="match status" value="1"/>
</dbReference>
<evidence type="ECO:0000256" key="3">
    <source>
        <dbReference type="ARBA" id="ARBA00006094"/>
    </source>
</evidence>
<name>A0AAD9V9K1_ACRCE</name>
<comment type="similarity">
    <text evidence="3">Belongs to the PHAX family.</text>
</comment>
<evidence type="ECO:0000256" key="2">
    <source>
        <dbReference type="ARBA" id="ARBA00004496"/>
    </source>
</evidence>
<dbReference type="Proteomes" id="UP001249851">
    <property type="component" value="Unassembled WGS sequence"/>
</dbReference>
<dbReference type="PANTHER" id="PTHR13135:SF0">
    <property type="entry name" value="PHOSPHORYLATED ADAPTER RNA EXPORT PROTEIN"/>
    <property type="match status" value="1"/>
</dbReference>
<evidence type="ECO:0000256" key="6">
    <source>
        <dbReference type="ARBA" id="ARBA00022490"/>
    </source>
</evidence>
<evidence type="ECO:0000256" key="11">
    <source>
        <dbReference type="SAM" id="MobiDB-lite"/>
    </source>
</evidence>
<evidence type="ECO:0000256" key="9">
    <source>
        <dbReference type="ARBA" id="ARBA00023242"/>
    </source>
</evidence>
<dbReference type="AlphaFoldDB" id="A0AAD9V9K1"/>
<dbReference type="GO" id="GO:0003723">
    <property type="term" value="F:RNA binding"/>
    <property type="evidence" value="ECO:0007669"/>
    <property type="project" value="UniProtKB-KW"/>
</dbReference>
<keyword evidence="7" id="KW-0694">RNA-binding</keyword>
<accession>A0AAD9V9K1</accession>
<dbReference type="GO" id="GO:0005737">
    <property type="term" value="C:cytoplasm"/>
    <property type="evidence" value="ECO:0007669"/>
    <property type="project" value="UniProtKB-SubCell"/>
</dbReference>
<proteinExistence type="inferred from homology"/>
<comment type="subcellular location">
    <subcellularLocation>
        <location evidence="2">Cytoplasm</location>
    </subcellularLocation>
    <subcellularLocation>
        <location evidence="1">Nucleus</location>
    </subcellularLocation>
</comment>
<dbReference type="PANTHER" id="PTHR13135">
    <property type="entry name" value="CYTOSOLIC RESINIFERATOXIN BINDING PROTEIN RBP-26"/>
    <property type="match status" value="1"/>
</dbReference>
<dbReference type="Gene3D" id="1.10.10.1440">
    <property type="entry name" value="PHAX RNA-binding domain"/>
    <property type="match status" value="1"/>
</dbReference>
<evidence type="ECO:0000256" key="10">
    <source>
        <dbReference type="ARBA" id="ARBA00030834"/>
    </source>
</evidence>
<dbReference type="EMBL" id="JARQWQ010000017">
    <property type="protein sequence ID" value="KAK2566313.1"/>
    <property type="molecule type" value="Genomic_DNA"/>
</dbReference>
<dbReference type="InterPro" id="IPR039047">
    <property type="entry name" value="PHAX"/>
</dbReference>
<feature type="region of interest" description="Disordered" evidence="11">
    <location>
        <begin position="181"/>
        <end position="235"/>
    </location>
</feature>
<comment type="caution">
    <text evidence="13">The sequence shown here is derived from an EMBL/GenBank/DDBJ whole genome shotgun (WGS) entry which is preliminary data.</text>
</comment>
<sequence length="377" mass="42914">MAEEGLSLEVGYNEFDEEPDDGSEQCRDNNAVDVRDDINQNDVKHAREVAREGEPSTERHNYSTLALDCAGNLTKIEDGEISNSSKDENIEKMDVEEENDGIGNLCSPESQKAAADFKNFSFLPHNSTIKVDKKSENFEPETVSGEDIGDYESEGALCVGSDISMDDQSWKRHKRAKLEDVSNNADEMNAMDDKGEERKKTRGGRKKRKRPLRKHNQHANVPQLGKNTEKPSANDKLFKPLNVTAADSEKAVAREIAYKLSESKTMLIERVVECIGCEKAIKLFQDTQEVERHGGMYTKEKERRRTSGGVFLVLLKHRYVTKEQEKWIFAIENEIVKRKAKEGKQRLKELHIKNVSDLRLKLRERDKEGNIISQESK</sequence>